<sequence length="436" mass="45112">MKARDVAVQGVLAAVALVAAFFVWQREPARAPGEVTVEDAQASALDRIRYDEETRFVELFRDPQDRDTIWVRLGSKPAKPGTEAQNATDAGALAQATSDAGSAALDAGANPRTNAVSLAAASDGGASPRTNAGSLAAASDGGASPRTSPGALAAASDGGANPHTNAGTLAAASDGGSHSHADAGAVSAASAAAGTPAPVPPPRELRGNDVALKLFARFAPLRAQRDLGVLDDQKLEEIGLAKTERGLTLTLDGTPRTFRLASPASGWGAPYLQRTSDGHVFLLGPALMPDLEAAASRLVDRRLHTFDVDGFDRVVISTGTASRAFVASGKPPGAVQLSPVDAPGTPDDFARNWHDRLWRLTPVELLGRGEAPPGPAPTPAFRVEYQRGGKSVGELSMAKASDNSWYARTEFTPGWVRMGGGLELLAEDAAKLTAPR</sequence>
<accession>A0ABQ6QJ42</accession>
<keyword evidence="2" id="KW-0472">Membrane</keyword>
<keyword evidence="4" id="KW-1185">Reference proteome</keyword>
<keyword evidence="2" id="KW-0812">Transmembrane</keyword>
<feature type="compositionally biased region" description="Low complexity" evidence="1">
    <location>
        <begin position="132"/>
        <end position="144"/>
    </location>
</feature>
<keyword evidence="2" id="KW-1133">Transmembrane helix</keyword>
<reference evidence="3 4" key="1">
    <citation type="journal article" date="2024" name="Arch. Microbiol.">
        <title>Corallococcus caeni sp. nov., a novel myxobacterium isolated from activated sludge.</title>
        <authorList>
            <person name="Tomita S."/>
            <person name="Nakai R."/>
            <person name="Kuroda K."/>
            <person name="Kurashita H."/>
            <person name="Hatamoto M."/>
            <person name="Yamaguchi T."/>
            <person name="Narihiro T."/>
        </authorList>
    </citation>
    <scope>NUCLEOTIDE SEQUENCE [LARGE SCALE GENOMIC DNA]</scope>
    <source>
        <strain evidence="3 4">NO1</strain>
    </source>
</reference>
<organism evidence="3 4">
    <name type="scientific">Corallococcus caeni</name>
    <dbReference type="NCBI Taxonomy" id="3082388"/>
    <lineage>
        <taxon>Bacteria</taxon>
        <taxon>Pseudomonadati</taxon>
        <taxon>Myxococcota</taxon>
        <taxon>Myxococcia</taxon>
        <taxon>Myxococcales</taxon>
        <taxon>Cystobacterineae</taxon>
        <taxon>Myxococcaceae</taxon>
        <taxon>Corallococcus</taxon>
    </lineage>
</organism>
<evidence type="ECO:0000313" key="4">
    <source>
        <dbReference type="Proteomes" id="UP001342631"/>
    </source>
</evidence>
<feature type="region of interest" description="Disordered" evidence="1">
    <location>
        <begin position="121"/>
        <end position="205"/>
    </location>
</feature>
<feature type="transmembrane region" description="Helical" evidence="2">
    <location>
        <begin position="6"/>
        <end position="24"/>
    </location>
</feature>
<protein>
    <recommendedName>
        <fullName evidence="5">DUF4340 domain-containing protein</fullName>
    </recommendedName>
</protein>
<dbReference type="EMBL" id="BTTX01000001">
    <property type="protein sequence ID" value="GMU04052.1"/>
    <property type="molecule type" value="Genomic_DNA"/>
</dbReference>
<dbReference type="Proteomes" id="UP001342631">
    <property type="component" value="Unassembled WGS sequence"/>
</dbReference>
<comment type="caution">
    <text evidence="3">The sequence shown here is derived from an EMBL/GenBank/DDBJ whole genome shotgun (WGS) entry which is preliminary data.</text>
</comment>
<evidence type="ECO:0000256" key="2">
    <source>
        <dbReference type="SAM" id="Phobius"/>
    </source>
</evidence>
<evidence type="ECO:0000256" key="1">
    <source>
        <dbReference type="SAM" id="MobiDB-lite"/>
    </source>
</evidence>
<evidence type="ECO:0000313" key="3">
    <source>
        <dbReference type="EMBL" id="GMU04052.1"/>
    </source>
</evidence>
<proteinExistence type="predicted"/>
<gene>
    <name evidence="3" type="ORF">ASNO1_03040</name>
</gene>
<feature type="compositionally biased region" description="Low complexity" evidence="1">
    <location>
        <begin position="170"/>
        <end position="196"/>
    </location>
</feature>
<evidence type="ECO:0008006" key="5">
    <source>
        <dbReference type="Google" id="ProtNLM"/>
    </source>
</evidence>
<dbReference type="RefSeq" id="WP_338273924.1">
    <property type="nucleotide sequence ID" value="NZ_BTTX01000001.1"/>
</dbReference>
<name>A0ABQ6QJ42_9BACT</name>